<comment type="caution">
    <text evidence="1">The sequence shown here is derived from an EMBL/GenBank/DDBJ whole genome shotgun (WGS) entry which is preliminary data.</text>
</comment>
<dbReference type="Proteomes" id="UP001500713">
    <property type="component" value="Unassembled WGS sequence"/>
</dbReference>
<evidence type="ECO:0000313" key="2">
    <source>
        <dbReference type="Proteomes" id="UP001500713"/>
    </source>
</evidence>
<gene>
    <name evidence="1" type="ORF">GCM10009096_05630</name>
</gene>
<sequence length="72" mass="8570">MHRRFLSLGGRYNDEPDLTERWMCREREVLSYMSSDMLWQCALSDFFCKGGKGFLLRGNREGFFSRFCVETV</sequence>
<reference evidence="1 2" key="1">
    <citation type="journal article" date="2019" name="Int. J. Syst. Evol. Microbiol.">
        <title>The Global Catalogue of Microorganisms (GCM) 10K type strain sequencing project: providing services to taxonomists for standard genome sequencing and annotation.</title>
        <authorList>
            <consortium name="The Broad Institute Genomics Platform"/>
            <consortium name="The Broad Institute Genome Sequencing Center for Infectious Disease"/>
            <person name="Wu L."/>
            <person name="Ma J."/>
        </authorList>
    </citation>
    <scope>NUCLEOTIDE SEQUENCE [LARGE SCALE GENOMIC DNA]</scope>
    <source>
        <strain evidence="1 2">JCM 14162</strain>
    </source>
</reference>
<dbReference type="EMBL" id="BAAAEM010000002">
    <property type="protein sequence ID" value="GAA0467685.1"/>
    <property type="molecule type" value="Genomic_DNA"/>
</dbReference>
<protein>
    <submittedName>
        <fullName evidence="1">Uncharacterized protein</fullName>
    </submittedName>
</protein>
<name>A0ABN1A559_9SPHN</name>
<organism evidence="1 2">
    <name type="scientific">Parasphingorhabdus litoris</name>
    <dbReference type="NCBI Taxonomy" id="394733"/>
    <lineage>
        <taxon>Bacteria</taxon>
        <taxon>Pseudomonadati</taxon>
        <taxon>Pseudomonadota</taxon>
        <taxon>Alphaproteobacteria</taxon>
        <taxon>Sphingomonadales</taxon>
        <taxon>Sphingomonadaceae</taxon>
        <taxon>Parasphingorhabdus</taxon>
    </lineage>
</organism>
<accession>A0ABN1A559</accession>
<proteinExistence type="predicted"/>
<evidence type="ECO:0000313" key="1">
    <source>
        <dbReference type="EMBL" id="GAA0467685.1"/>
    </source>
</evidence>
<keyword evidence="2" id="KW-1185">Reference proteome</keyword>